<proteinExistence type="predicted"/>
<sequence length="542" mass="61683">MKNTDDLLIPIYIMRNKIFKKYMVPSDLTIIEALEYLNNSGYEIKYRSSCKAGQCGSCAVTVDGLPKLACKTKVKEDMKIEPLRNFDLIEDLVVNREEYYKAQKEFENWIHETSEVEEKEKEKEKDKNKNKNKKDTLKILSDDELFKSISDIGSVRNCIDCMSCMSTCPARMYSDYMGPTFMRLLARYARDARDNKDRVKEAFEKNLYNCTTCGRCIKVCPNNIDTVHNAVEKLRELSFKKGQYVENHLDVRKNITENPAKRTVTKPEAPKIGFLEDVIANPEKFNNEFTEKIVIENKDNINKSVEYVAKNPKATVALFTGCLMDYRLQELGMSGIRVLNAHGISVIIPINQVCCGSPLIRTGQTDVAKELKEINLAIFDKLFTDKSLDSIVTLCAGCGSTLKNDYNEKQFVVKDITELLVEKGLLKYKPCNLKVTYHDPCHLKRGQDIFEQPRIILDSIPELEFIEMEIPDQCCGAGGGVRSGKPEVAYKIGEKKTEMILETKADYVITVCPFCNYHIADCLSKVSDIPVMNIVKLLDKVI</sequence>
<dbReference type="SUPFAM" id="SSF54292">
    <property type="entry name" value="2Fe-2S ferredoxin-like"/>
    <property type="match status" value="1"/>
</dbReference>
<dbReference type="Pfam" id="PF02754">
    <property type="entry name" value="CCG"/>
    <property type="match status" value="2"/>
</dbReference>
<gene>
    <name evidence="9" type="ORF">M2325_000810</name>
</gene>
<dbReference type="Proteomes" id="UP001140258">
    <property type="component" value="Unassembled WGS sequence"/>
</dbReference>
<dbReference type="InterPro" id="IPR004489">
    <property type="entry name" value="Succ_DH/fum_Rdtase_Fe-S"/>
</dbReference>
<dbReference type="PANTHER" id="PTHR32479">
    <property type="entry name" value="GLYCOLATE OXIDASE IRON-SULFUR SUBUNIT"/>
    <property type="match status" value="1"/>
</dbReference>
<organism evidence="9 10">
    <name type="scientific">Methanococcus voltae PS</name>
    <dbReference type="NCBI Taxonomy" id="523842"/>
    <lineage>
        <taxon>Archaea</taxon>
        <taxon>Methanobacteriati</taxon>
        <taxon>Methanobacteriota</taxon>
        <taxon>Methanomada group</taxon>
        <taxon>Methanococci</taxon>
        <taxon>Methanococcales</taxon>
        <taxon>Methanococcaceae</taxon>
        <taxon>Methanococcus</taxon>
    </lineage>
</organism>
<dbReference type="Gene3D" id="1.10.1060.10">
    <property type="entry name" value="Alpha-helical ferredoxin"/>
    <property type="match status" value="1"/>
</dbReference>
<keyword evidence="1" id="KW-0004">4Fe-4S</keyword>
<dbReference type="Gene3D" id="3.10.20.30">
    <property type="match status" value="1"/>
</dbReference>
<keyword evidence="3" id="KW-0479">Metal-binding</keyword>
<dbReference type="PROSITE" id="PS00198">
    <property type="entry name" value="4FE4S_FER_1"/>
    <property type="match status" value="1"/>
</dbReference>
<dbReference type="NCBIfam" id="TIGR00384">
    <property type="entry name" value="dhsB"/>
    <property type="match status" value="1"/>
</dbReference>
<evidence type="ECO:0000259" key="7">
    <source>
        <dbReference type="PROSITE" id="PS51085"/>
    </source>
</evidence>
<evidence type="ECO:0000259" key="8">
    <source>
        <dbReference type="PROSITE" id="PS51379"/>
    </source>
</evidence>
<dbReference type="InterPro" id="IPR012675">
    <property type="entry name" value="Beta-grasp_dom_sf"/>
</dbReference>
<dbReference type="CDD" id="cd00207">
    <property type="entry name" value="fer2"/>
    <property type="match status" value="1"/>
</dbReference>
<keyword evidence="4" id="KW-0677">Repeat</keyword>
<evidence type="ECO:0000256" key="4">
    <source>
        <dbReference type="ARBA" id="ARBA00022737"/>
    </source>
</evidence>
<dbReference type="PROSITE" id="PS51085">
    <property type="entry name" value="2FE2S_FER_2"/>
    <property type="match status" value="1"/>
</dbReference>
<dbReference type="InterPro" id="IPR006058">
    <property type="entry name" value="2Fe2S_fd_BS"/>
</dbReference>
<evidence type="ECO:0000256" key="6">
    <source>
        <dbReference type="ARBA" id="ARBA00023014"/>
    </source>
</evidence>
<name>A0ABT2EW89_METVO</name>
<dbReference type="PROSITE" id="PS00197">
    <property type="entry name" value="2FE2S_FER_1"/>
    <property type="match status" value="1"/>
</dbReference>
<dbReference type="RefSeq" id="WP_259051344.1">
    <property type="nucleotide sequence ID" value="NZ_JANUCQ010000002.1"/>
</dbReference>
<protein>
    <submittedName>
        <fullName evidence="9">Fumarate reductase (CoM/CoB) subunit B</fullName>
        <ecNumber evidence="9">1.3.4.1</ecNumber>
    </submittedName>
</protein>
<dbReference type="GO" id="GO:0016491">
    <property type="term" value="F:oxidoreductase activity"/>
    <property type="evidence" value="ECO:0007669"/>
    <property type="project" value="UniProtKB-KW"/>
</dbReference>
<evidence type="ECO:0000256" key="1">
    <source>
        <dbReference type="ARBA" id="ARBA00022485"/>
    </source>
</evidence>
<feature type="domain" description="4Fe-4S ferredoxin-type" evidence="8">
    <location>
        <begin position="201"/>
        <end position="230"/>
    </location>
</feature>
<keyword evidence="9" id="KW-0560">Oxidoreductase</keyword>
<keyword evidence="2" id="KW-0001">2Fe-2S</keyword>
<accession>A0ABT2EW89</accession>
<reference evidence="9" key="1">
    <citation type="submission" date="2022-08" db="EMBL/GenBank/DDBJ databases">
        <title>Genomic Encyclopedia of Type Strains, Phase V (KMG-V): Genome sequencing to study the core and pangenomes of soil and plant-associated prokaryotes.</title>
        <authorList>
            <person name="Whitman W."/>
        </authorList>
    </citation>
    <scope>NUCLEOTIDE SEQUENCE</scope>
    <source>
        <strain evidence="9">PS</strain>
    </source>
</reference>
<dbReference type="Pfam" id="PF13237">
    <property type="entry name" value="Fer4_10"/>
    <property type="match status" value="1"/>
</dbReference>
<keyword evidence="6" id="KW-0411">Iron-sulfur</keyword>
<evidence type="ECO:0000256" key="2">
    <source>
        <dbReference type="ARBA" id="ARBA00022714"/>
    </source>
</evidence>
<evidence type="ECO:0000256" key="5">
    <source>
        <dbReference type="ARBA" id="ARBA00023004"/>
    </source>
</evidence>
<comment type="caution">
    <text evidence="9">The sequence shown here is derived from an EMBL/GenBank/DDBJ whole genome shotgun (WGS) entry which is preliminary data.</text>
</comment>
<evidence type="ECO:0000313" key="10">
    <source>
        <dbReference type="Proteomes" id="UP001140258"/>
    </source>
</evidence>
<dbReference type="InterPro" id="IPR017896">
    <property type="entry name" value="4Fe4S_Fe-S-bd"/>
</dbReference>
<dbReference type="InterPro" id="IPR001041">
    <property type="entry name" value="2Fe-2S_ferredoxin-type"/>
</dbReference>
<feature type="domain" description="2Fe-2S ferredoxin-type" evidence="7">
    <location>
        <begin position="9"/>
        <end position="86"/>
    </location>
</feature>
<dbReference type="Pfam" id="PF13085">
    <property type="entry name" value="Fer2_3"/>
    <property type="match status" value="1"/>
</dbReference>
<dbReference type="PANTHER" id="PTHR32479:SF17">
    <property type="entry name" value="GLYCOLATE OXIDASE IRON-SULFUR SUBUNIT"/>
    <property type="match status" value="1"/>
</dbReference>
<dbReference type="SUPFAM" id="SSF46548">
    <property type="entry name" value="alpha-helical ferredoxin"/>
    <property type="match status" value="1"/>
</dbReference>
<evidence type="ECO:0000256" key="3">
    <source>
        <dbReference type="ARBA" id="ARBA00022723"/>
    </source>
</evidence>
<dbReference type="InterPro" id="IPR025192">
    <property type="entry name" value="Succ_DH/fum_Rdtase_N"/>
</dbReference>
<keyword evidence="5" id="KW-0408">Iron</keyword>
<dbReference type="EC" id="1.3.4.1" evidence="9"/>
<evidence type="ECO:0000313" key="9">
    <source>
        <dbReference type="EMBL" id="MCS3922125.1"/>
    </source>
</evidence>
<keyword evidence="10" id="KW-1185">Reference proteome</keyword>
<dbReference type="InterPro" id="IPR004017">
    <property type="entry name" value="Cys_rich_dom"/>
</dbReference>
<dbReference type="InterPro" id="IPR017900">
    <property type="entry name" value="4Fe4S_Fe_S_CS"/>
</dbReference>
<dbReference type="NCBIfam" id="NF004898">
    <property type="entry name" value="PRK06259.1"/>
    <property type="match status" value="1"/>
</dbReference>
<dbReference type="InterPro" id="IPR036010">
    <property type="entry name" value="2Fe-2S_ferredoxin-like_sf"/>
</dbReference>
<dbReference type="InterPro" id="IPR009051">
    <property type="entry name" value="Helical_ferredxn"/>
</dbReference>
<dbReference type="EMBL" id="JANUCQ010000002">
    <property type="protein sequence ID" value="MCS3922125.1"/>
    <property type="molecule type" value="Genomic_DNA"/>
</dbReference>
<dbReference type="PROSITE" id="PS51379">
    <property type="entry name" value="4FE4S_FER_2"/>
    <property type="match status" value="1"/>
</dbReference>